<accession>G3HC22</accession>
<dbReference type="InParanoid" id="G3HC22"/>
<gene>
    <name evidence="1" type="ORF">I79_008065</name>
</gene>
<dbReference type="EMBL" id="JH000275">
    <property type="protein sequence ID" value="EGV98144.1"/>
    <property type="molecule type" value="Genomic_DNA"/>
</dbReference>
<dbReference type="Proteomes" id="UP000001075">
    <property type="component" value="Unassembled WGS sequence"/>
</dbReference>
<proteinExistence type="predicted"/>
<organism evidence="1 2">
    <name type="scientific">Cricetulus griseus</name>
    <name type="common">Chinese hamster</name>
    <name type="synonym">Cricetulus barabensis griseus</name>
    <dbReference type="NCBI Taxonomy" id="10029"/>
    <lineage>
        <taxon>Eukaryota</taxon>
        <taxon>Metazoa</taxon>
        <taxon>Chordata</taxon>
        <taxon>Craniata</taxon>
        <taxon>Vertebrata</taxon>
        <taxon>Euteleostomi</taxon>
        <taxon>Mammalia</taxon>
        <taxon>Eutheria</taxon>
        <taxon>Euarchontoglires</taxon>
        <taxon>Glires</taxon>
        <taxon>Rodentia</taxon>
        <taxon>Myomorpha</taxon>
        <taxon>Muroidea</taxon>
        <taxon>Cricetidae</taxon>
        <taxon>Cricetinae</taxon>
        <taxon>Cricetulus</taxon>
    </lineage>
</organism>
<evidence type="ECO:0000313" key="2">
    <source>
        <dbReference type="Proteomes" id="UP000001075"/>
    </source>
</evidence>
<reference evidence="2" key="1">
    <citation type="journal article" date="2011" name="Nat. Biotechnol.">
        <title>The genomic sequence of the Chinese hamster ovary (CHO)-K1 cell line.</title>
        <authorList>
            <person name="Xu X."/>
            <person name="Nagarajan H."/>
            <person name="Lewis N.E."/>
            <person name="Pan S."/>
            <person name="Cai Z."/>
            <person name="Liu X."/>
            <person name="Chen W."/>
            <person name="Xie M."/>
            <person name="Wang W."/>
            <person name="Hammond S."/>
            <person name="Andersen M.R."/>
            <person name="Neff N."/>
            <person name="Passarelli B."/>
            <person name="Koh W."/>
            <person name="Fan H.C."/>
            <person name="Wang J."/>
            <person name="Gui Y."/>
            <person name="Lee K.H."/>
            <person name="Betenbaugh M.J."/>
            <person name="Quake S.R."/>
            <person name="Famili I."/>
            <person name="Palsson B.O."/>
            <person name="Wang J."/>
        </authorList>
    </citation>
    <scope>NUCLEOTIDE SEQUENCE [LARGE SCALE GENOMIC DNA]</scope>
    <source>
        <strain evidence="2">CHO K1 cell line</strain>
    </source>
</reference>
<protein>
    <submittedName>
        <fullName evidence="1">Uncharacterized protein</fullName>
    </submittedName>
</protein>
<dbReference type="AlphaFoldDB" id="G3HC22"/>
<name>G3HC22_CRIGR</name>
<sequence>MLRSSLVVGCVSGRPSSRSPGLPFPAFRLCHHSRRRQLPLGVQNKMAARPTSAA</sequence>
<evidence type="ECO:0000313" key="1">
    <source>
        <dbReference type="EMBL" id="EGV98144.1"/>
    </source>
</evidence>